<organism evidence="3 4">
    <name type="scientific">Nitrospira defluvii</name>
    <dbReference type="NCBI Taxonomy" id="330214"/>
    <lineage>
        <taxon>Bacteria</taxon>
        <taxon>Pseudomonadati</taxon>
        <taxon>Nitrospirota</taxon>
        <taxon>Nitrospiria</taxon>
        <taxon>Nitrospirales</taxon>
        <taxon>Nitrospiraceae</taxon>
        <taxon>Nitrospira</taxon>
    </lineage>
</organism>
<dbReference type="EMBL" id="CAJNBJ010000017">
    <property type="protein sequence ID" value="CAE6775818.1"/>
    <property type="molecule type" value="Genomic_DNA"/>
</dbReference>
<evidence type="ECO:0000259" key="2">
    <source>
        <dbReference type="Pfam" id="PF13635"/>
    </source>
</evidence>
<evidence type="ECO:0000313" key="4">
    <source>
        <dbReference type="Proteomes" id="UP000675880"/>
    </source>
</evidence>
<evidence type="ECO:0008006" key="5">
    <source>
        <dbReference type="Google" id="ProtNLM"/>
    </source>
</evidence>
<name>A0ABM8RWK5_9BACT</name>
<evidence type="ECO:0000259" key="1">
    <source>
        <dbReference type="Pfam" id="PF13173"/>
    </source>
</evidence>
<dbReference type="Pfam" id="PF13635">
    <property type="entry name" value="DUF4143"/>
    <property type="match status" value="1"/>
</dbReference>
<accession>A0ABM8RWK5</accession>
<protein>
    <recommendedName>
        <fullName evidence="5">ATP-binding protein</fullName>
    </recommendedName>
</protein>
<comment type="caution">
    <text evidence="3">The sequence shown here is derived from an EMBL/GenBank/DDBJ whole genome shotgun (WGS) entry which is preliminary data.</text>
</comment>
<dbReference type="SUPFAM" id="SSF52540">
    <property type="entry name" value="P-loop containing nucleoside triphosphate hydrolases"/>
    <property type="match status" value="1"/>
</dbReference>
<dbReference type="PANTHER" id="PTHR43566:SF2">
    <property type="entry name" value="DUF4143 DOMAIN-CONTAINING PROTEIN"/>
    <property type="match status" value="1"/>
</dbReference>
<evidence type="ECO:0000313" key="3">
    <source>
        <dbReference type="EMBL" id="CAE6775818.1"/>
    </source>
</evidence>
<keyword evidence="4" id="KW-1185">Reference proteome</keyword>
<proteinExistence type="predicted"/>
<dbReference type="InterPro" id="IPR025420">
    <property type="entry name" value="DUF4143"/>
</dbReference>
<dbReference type="InterPro" id="IPR041682">
    <property type="entry name" value="AAA_14"/>
</dbReference>
<feature type="domain" description="DUF4143" evidence="2">
    <location>
        <begin position="174"/>
        <end position="332"/>
    </location>
</feature>
<sequence>MWIARDVEGLIRRMAKQFPAVLITGARQTGKTSLLRHLYPRTSYLPLDLPANAEAARTAPDELLKAYPPPVIIDEIQYAPSLLRHLKVHIDQDRSPGRFLLTGSQVFPLMHGVSESLAGRCAVLNLHTLARAELLAAGHAIEECRYLFLGGYPELHRGTDPDLWFPAYVATYLERDVRNVLRVADLPEFNRFLRACALRTSQMINYSDLARDTGIAPNTARKWAGLLQTSGVVTMIEPYFGNRTKRLIKAPKLAFLDTGLAAFLAGFRSARELTASTLAAAFWESYVFGQILRQAASRADAAPVGYWRTAGGPEVDVVIDRAGALTAVECKWKEHPGPADADGLKALEAAEPGRVKQKMIVCRTKAAYRLPDGTWVVSPSDALKRLTGT</sequence>
<dbReference type="Pfam" id="PF13173">
    <property type="entry name" value="AAA_14"/>
    <property type="match status" value="1"/>
</dbReference>
<reference evidence="3 4" key="1">
    <citation type="submission" date="2021-02" db="EMBL/GenBank/DDBJ databases">
        <authorList>
            <person name="Han P."/>
        </authorList>
    </citation>
    <scope>NUCLEOTIDE SEQUENCE [LARGE SCALE GENOMIC DNA]</scope>
    <source>
        <strain evidence="3">Candidatus Nitrospira sp. ZN2</strain>
    </source>
</reference>
<gene>
    <name evidence="3" type="ORF">NSPZN2_40512</name>
</gene>
<dbReference type="PANTHER" id="PTHR43566">
    <property type="entry name" value="CONSERVED PROTEIN"/>
    <property type="match status" value="1"/>
</dbReference>
<dbReference type="InterPro" id="IPR027417">
    <property type="entry name" value="P-loop_NTPase"/>
</dbReference>
<feature type="domain" description="AAA" evidence="1">
    <location>
        <begin position="18"/>
        <end position="135"/>
    </location>
</feature>
<dbReference type="Proteomes" id="UP000675880">
    <property type="component" value="Unassembled WGS sequence"/>
</dbReference>